<comment type="caution">
    <text evidence="2">The sequence shown here is derived from an EMBL/GenBank/DDBJ whole genome shotgun (WGS) entry which is preliminary data.</text>
</comment>
<keyword evidence="3" id="KW-1185">Reference proteome</keyword>
<dbReference type="Pfam" id="PF10685">
    <property type="entry name" value="KGG"/>
    <property type="match status" value="2"/>
</dbReference>
<evidence type="ECO:0008006" key="4">
    <source>
        <dbReference type="Google" id="ProtNLM"/>
    </source>
</evidence>
<dbReference type="AlphaFoldDB" id="A0A8H7Q510"/>
<dbReference type="Proteomes" id="UP000612746">
    <property type="component" value="Unassembled WGS sequence"/>
</dbReference>
<feature type="compositionally biased region" description="Basic and acidic residues" evidence="1">
    <location>
        <begin position="58"/>
        <end position="71"/>
    </location>
</feature>
<evidence type="ECO:0000313" key="2">
    <source>
        <dbReference type="EMBL" id="KAG2186629.1"/>
    </source>
</evidence>
<protein>
    <recommendedName>
        <fullName evidence="4">Conidiation-specific protein 10</fullName>
    </recommendedName>
</protein>
<gene>
    <name evidence="2" type="ORF">INT44_002853</name>
</gene>
<dbReference type="OrthoDB" id="2137750at2759"/>
<accession>A0A8H7Q510</accession>
<evidence type="ECO:0000313" key="3">
    <source>
        <dbReference type="Proteomes" id="UP000612746"/>
    </source>
</evidence>
<feature type="region of interest" description="Disordered" evidence="1">
    <location>
        <begin position="1"/>
        <end position="87"/>
    </location>
</feature>
<sequence>MNSHGNKNPGNFANRPKEEVREIAKKGGQSSHTGGFASMDPDKQHAIASKGGQASSGKFEKGSERTREAARKGGAARGGQKQEMATE</sequence>
<feature type="compositionally biased region" description="Polar residues" evidence="1">
    <location>
        <begin position="1"/>
        <end position="11"/>
    </location>
</feature>
<reference evidence="2" key="1">
    <citation type="submission" date="2020-12" db="EMBL/GenBank/DDBJ databases">
        <title>Metabolic potential, ecology and presence of endohyphal bacteria is reflected in genomic diversity of Mucoromycotina.</title>
        <authorList>
            <person name="Muszewska A."/>
            <person name="Okrasinska A."/>
            <person name="Steczkiewicz K."/>
            <person name="Drgas O."/>
            <person name="Orlowska M."/>
            <person name="Perlinska-Lenart U."/>
            <person name="Aleksandrzak-Piekarczyk T."/>
            <person name="Szatraj K."/>
            <person name="Zielenkiewicz U."/>
            <person name="Pilsyk S."/>
            <person name="Malc E."/>
            <person name="Mieczkowski P."/>
            <person name="Kruszewska J.S."/>
            <person name="Biernat P."/>
            <person name="Pawlowska J."/>
        </authorList>
    </citation>
    <scope>NUCLEOTIDE SEQUENCE</scope>
    <source>
        <strain evidence="2">WA0000051536</strain>
    </source>
</reference>
<feature type="compositionally biased region" description="Low complexity" evidence="1">
    <location>
        <begin position="78"/>
        <end position="87"/>
    </location>
</feature>
<organism evidence="2 3">
    <name type="scientific">Umbelopsis vinacea</name>
    <dbReference type="NCBI Taxonomy" id="44442"/>
    <lineage>
        <taxon>Eukaryota</taxon>
        <taxon>Fungi</taxon>
        <taxon>Fungi incertae sedis</taxon>
        <taxon>Mucoromycota</taxon>
        <taxon>Mucoromycotina</taxon>
        <taxon>Umbelopsidomycetes</taxon>
        <taxon>Umbelopsidales</taxon>
        <taxon>Umbelopsidaceae</taxon>
        <taxon>Umbelopsis</taxon>
    </lineage>
</organism>
<name>A0A8H7Q510_9FUNG</name>
<dbReference type="InterPro" id="IPR019626">
    <property type="entry name" value="Stress-induced_KGG_rpt"/>
</dbReference>
<dbReference type="EMBL" id="JAEPRA010000004">
    <property type="protein sequence ID" value="KAG2186629.1"/>
    <property type="molecule type" value="Genomic_DNA"/>
</dbReference>
<feature type="compositionally biased region" description="Basic and acidic residues" evidence="1">
    <location>
        <begin position="15"/>
        <end position="25"/>
    </location>
</feature>
<evidence type="ECO:0000256" key="1">
    <source>
        <dbReference type="SAM" id="MobiDB-lite"/>
    </source>
</evidence>
<proteinExistence type="predicted"/>